<protein>
    <recommendedName>
        <fullName evidence="1">Pyrrolo-quinoline quinone repeat domain-containing protein</fullName>
    </recommendedName>
</protein>
<sequence length="994" mass="104718">MTKPNATRGRIGNNRNSGFSFGGSFMKIYGHAARAAGVWLLICATAASASQVVWESLFDPVFAPGTDNPDPFFLSSAGYPSRSMQLSPAGGGDFYSFAIDTGGQATLARHGGTDDAVIWSRSVGLQHSIRPDAELLAGGSSGDGAWLTHGGATRFSADGQLLWSRAIPVWWTWPTYVRAFDDGDLALTQVRYDVPASVARGVIMRADGQTGAILAQHELEQAEADCRAVPIGADASDHLYVSMLCGIGSANGFQRLVRLAPDLSVLWSVGLPATDSSAPGYEQGVAADDGLYFANRSAASLSKFDAADGHLLWAVPGDWSSLRIAGGCVLGVRDADEGRAMHCLDPATGQVSWSRALDAGYALIEVSADTVILAGVDASGSSGFADRIDLASGASIWHTALAASTAGRVFHPRDLLVSDDVVRVAGADCLPLIACVNGIARIQAASGQTLGVGYPPVPQTATVDAAVDAQSLLVASIENLEDGQQIRVKRIDPAGSTLLERVLPVSAGSAPFDSARGLRLASGDFAAILHSAASRRMQVAQYDGSGQLRWRQTFSGAMAAANTLELAEDGAGNLVVSNVEETGWPALYRRWVRKLNAGTGQVWQLPLAMPARYASPVGFWPIGDDLLVTGEPEGATVRQGPRRHSGADGSVLWSNPSLAGSDSWLLTQHGDEGYLATLDREVVAFSMTDGSLRWRYVSSDPNVDFRSARVGSDGDLYVGGAGIADQDGKGALVRLDRQSGAERWIVRLDESSTRSLALPVEVIAAEDGVVDVVQASASRRFVSRFDAAEGNFIEGTLLSTQPEVDEAVADDDARIARRLPDGSLLAYGLAHRPGESRRPWVGRLVAPAQGQRGDLSMSLSLAPSMTSGASALDLSAELRHAGEQNVQATALVRFSHATSVPGFTEVSIETGPNCIVTGVGSCQAIPTPAGIRLQLDLAPGAVANLIASLRAPLLPATRFVAEVYAPYGFFEADLRNNAAVAWWVTDRYFADDFE</sequence>
<evidence type="ECO:0000313" key="3">
    <source>
        <dbReference type="Proteomes" id="UP000249046"/>
    </source>
</evidence>
<evidence type="ECO:0000259" key="1">
    <source>
        <dbReference type="Pfam" id="PF13360"/>
    </source>
</evidence>
<dbReference type="PANTHER" id="PTHR34512:SF30">
    <property type="entry name" value="OUTER MEMBRANE PROTEIN ASSEMBLY FACTOR BAMB"/>
    <property type="match status" value="1"/>
</dbReference>
<gene>
    <name evidence="2" type="ORF">DI564_03215</name>
</gene>
<dbReference type="Proteomes" id="UP000249046">
    <property type="component" value="Unassembled WGS sequence"/>
</dbReference>
<comment type="caution">
    <text evidence="2">The sequence shown here is derived from an EMBL/GenBank/DDBJ whole genome shotgun (WGS) entry which is preliminary data.</text>
</comment>
<proteinExistence type="predicted"/>
<dbReference type="EMBL" id="QFPO01000003">
    <property type="protein sequence ID" value="PZQ18335.1"/>
    <property type="molecule type" value="Genomic_DNA"/>
</dbReference>
<dbReference type="InterPro" id="IPR002372">
    <property type="entry name" value="PQQ_rpt_dom"/>
</dbReference>
<dbReference type="Gene3D" id="2.130.10.10">
    <property type="entry name" value="YVTN repeat-like/Quinoprotein amine dehydrogenase"/>
    <property type="match status" value="2"/>
</dbReference>
<dbReference type="InterPro" id="IPR011047">
    <property type="entry name" value="Quinoprotein_ADH-like_sf"/>
</dbReference>
<organism evidence="2 3">
    <name type="scientific">Rhodanobacter denitrificans</name>
    <dbReference type="NCBI Taxonomy" id="666685"/>
    <lineage>
        <taxon>Bacteria</taxon>
        <taxon>Pseudomonadati</taxon>
        <taxon>Pseudomonadota</taxon>
        <taxon>Gammaproteobacteria</taxon>
        <taxon>Lysobacterales</taxon>
        <taxon>Rhodanobacteraceae</taxon>
        <taxon>Rhodanobacter</taxon>
    </lineage>
</organism>
<feature type="domain" description="Pyrrolo-quinoline quinone repeat" evidence="1">
    <location>
        <begin position="201"/>
        <end position="420"/>
    </location>
</feature>
<accession>A0A2W5KU31</accession>
<dbReference type="Pfam" id="PF13360">
    <property type="entry name" value="PQQ_2"/>
    <property type="match status" value="2"/>
</dbReference>
<dbReference type="PANTHER" id="PTHR34512">
    <property type="entry name" value="CELL SURFACE PROTEIN"/>
    <property type="match status" value="1"/>
</dbReference>
<dbReference type="SUPFAM" id="SSF50998">
    <property type="entry name" value="Quinoprotein alcohol dehydrogenase-like"/>
    <property type="match status" value="2"/>
</dbReference>
<dbReference type="AlphaFoldDB" id="A0A2W5KU31"/>
<evidence type="ECO:0000313" key="2">
    <source>
        <dbReference type="EMBL" id="PZQ18335.1"/>
    </source>
</evidence>
<reference evidence="2 3" key="1">
    <citation type="submission" date="2017-08" db="EMBL/GenBank/DDBJ databases">
        <title>Infants hospitalized years apart are colonized by the same room-sourced microbial strains.</title>
        <authorList>
            <person name="Brooks B."/>
            <person name="Olm M.R."/>
            <person name="Firek B.A."/>
            <person name="Baker R."/>
            <person name="Thomas B.C."/>
            <person name="Morowitz M.J."/>
            <person name="Banfield J.F."/>
        </authorList>
    </citation>
    <scope>NUCLEOTIDE SEQUENCE [LARGE SCALE GENOMIC DNA]</scope>
    <source>
        <strain evidence="2">S2_005_003_R2_42</strain>
    </source>
</reference>
<name>A0A2W5KU31_9GAMM</name>
<feature type="domain" description="Pyrrolo-quinoline quinone repeat" evidence="1">
    <location>
        <begin position="591"/>
        <end position="791"/>
    </location>
</feature>
<dbReference type="InterPro" id="IPR015943">
    <property type="entry name" value="WD40/YVTN_repeat-like_dom_sf"/>
</dbReference>